<dbReference type="InterPro" id="IPR002994">
    <property type="entry name" value="Surf1/Shy1"/>
</dbReference>
<protein>
    <recommendedName>
        <fullName evidence="6">SURF1-like protein</fullName>
    </recommendedName>
</protein>
<comment type="subcellular location">
    <subcellularLocation>
        <location evidence="6">Cell membrane</location>
        <topology evidence="6">Multi-pass membrane protein</topology>
    </subcellularLocation>
    <subcellularLocation>
        <location evidence="1">Membrane</location>
    </subcellularLocation>
</comment>
<keyword evidence="3 6" id="KW-0812">Transmembrane</keyword>
<keyword evidence="4 6" id="KW-1133">Transmembrane helix</keyword>
<feature type="transmembrane region" description="Helical" evidence="6">
    <location>
        <begin position="209"/>
        <end position="231"/>
    </location>
</feature>
<comment type="caution">
    <text evidence="7">The sequence shown here is derived from an EMBL/GenBank/DDBJ whole genome shotgun (WGS) entry which is preliminary data.</text>
</comment>
<evidence type="ECO:0000256" key="6">
    <source>
        <dbReference type="RuleBase" id="RU363076"/>
    </source>
</evidence>
<evidence type="ECO:0000256" key="1">
    <source>
        <dbReference type="ARBA" id="ARBA00004370"/>
    </source>
</evidence>
<dbReference type="PROSITE" id="PS50895">
    <property type="entry name" value="SURF1"/>
    <property type="match status" value="1"/>
</dbReference>
<dbReference type="Proteomes" id="UP000257039">
    <property type="component" value="Unassembled WGS sequence"/>
</dbReference>
<gene>
    <name evidence="7" type="ORF">B9G39_00660</name>
</gene>
<keyword evidence="6" id="KW-1003">Cell membrane</keyword>
<evidence type="ECO:0000256" key="3">
    <source>
        <dbReference type="ARBA" id="ARBA00022692"/>
    </source>
</evidence>
<reference evidence="7 8" key="1">
    <citation type="submission" date="2017-04" db="EMBL/GenBank/DDBJ databases">
        <title>Draft genome sequence of Zooshikella ganghwensis VG4 isolated from Red Sea sediments.</title>
        <authorList>
            <person name="Rehman Z."/>
            <person name="Alam I."/>
            <person name="Kamau A."/>
            <person name="Bajic V."/>
            <person name="Leiknes T."/>
        </authorList>
    </citation>
    <scope>NUCLEOTIDE SEQUENCE [LARGE SCALE GENOMIC DNA]</scope>
    <source>
        <strain evidence="7 8">VG4</strain>
    </source>
</reference>
<name>A0A4P9VIL8_9GAMM</name>
<dbReference type="EMBL" id="NDXW01000001">
    <property type="protein sequence ID" value="RDH42070.1"/>
    <property type="molecule type" value="Genomic_DNA"/>
</dbReference>
<dbReference type="Pfam" id="PF02104">
    <property type="entry name" value="SURF1"/>
    <property type="match status" value="1"/>
</dbReference>
<evidence type="ECO:0000256" key="2">
    <source>
        <dbReference type="ARBA" id="ARBA00007165"/>
    </source>
</evidence>
<dbReference type="GO" id="GO:0005886">
    <property type="term" value="C:plasma membrane"/>
    <property type="evidence" value="ECO:0007669"/>
    <property type="project" value="UniProtKB-SubCell"/>
</dbReference>
<organism evidence="7 8">
    <name type="scientific">Zooshikella ganghwensis</name>
    <dbReference type="NCBI Taxonomy" id="202772"/>
    <lineage>
        <taxon>Bacteria</taxon>
        <taxon>Pseudomonadati</taxon>
        <taxon>Pseudomonadota</taxon>
        <taxon>Gammaproteobacteria</taxon>
        <taxon>Oceanospirillales</taxon>
        <taxon>Zooshikellaceae</taxon>
        <taxon>Zooshikella</taxon>
    </lineage>
</organism>
<dbReference type="PANTHER" id="PTHR23427:SF2">
    <property type="entry name" value="SURFEIT LOCUS PROTEIN 1"/>
    <property type="match status" value="1"/>
</dbReference>
<accession>A0A4P9VIL8</accession>
<comment type="similarity">
    <text evidence="2 6">Belongs to the SURF1 family.</text>
</comment>
<proteinExistence type="inferred from homology"/>
<evidence type="ECO:0000256" key="4">
    <source>
        <dbReference type="ARBA" id="ARBA00022989"/>
    </source>
</evidence>
<dbReference type="AlphaFoldDB" id="A0A4P9VIL8"/>
<comment type="caution">
    <text evidence="6">Lacks conserved residue(s) required for the propagation of feature annotation.</text>
</comment>
<dbReference type="CDD" id="cd06662">
    <property type="entry name" value="SURF1"/>
    <property type="match status" value="1"/>
</dbReference>
<evidence type="ECO:0000313" key="8">
    <source>
        <dbReference type="Proteomes" id="UP000257039"/>
    </source>
</evidence>
<dbReference type="PANTHER" id="PTHR23427">
    <property type="entry name" value="SURFEIT LOCUS PROTEIN"/>
    <property type="match status" value="1"/>
</dbReference>
<keyword evidence="5 6" id="KW-0472">Membrane</keyword>
<evidence type="ECO:0000256" key="5">
    <source>
        <dbReference type="ARBA" id="ARBA00023136"/>
    </source>
</evidence>
<dbReference type="RefSeq" id="WP_094785629.1">
    <property type="nucleotide sequence ID" value="NZ_NDXW01000001.1"/>
</dbReference>
<dbReference type="InterPro" id="IPR045214">
    <property type="entry name" value="Surf1/Surf4"/>
</dbReference>
<evidence type="ECO:0000313" key="7">
    <source>
        <dbReference type="EMBL" id="RDH42070.1"/>
    </source>
</evidence>
<sequence>MKYFIRIALLSVVTIPLFTYLGFWQLGRAEEKQVILNSYNLLKNSEPVTIHSAEQITSLANYQPISLSGRFDNQRFFLLDNQVINGYAGYDIIMPFHLNNGDTVLINRGWVPQGISRTQLPKVDPIYTNVTLQGVLYQPSNHFTLKQDILTNKVWPQIIQRLNLAQLYSTLASPNVLNTVIVLSANSNYTFTYHLKPINMSPEKHTAYAVQWFALVCLVLVMVLVTGIHAYRNKYKPEFTSK</sequence>
<keyword evidence="8" id="KW-1185">Reference proteome</keyword>